<feature type="domain" description="EAL" evidence="3">
    <location>
        <begin position="521"/>
        <end position="771"/>
    </location>
</feature>
<dbReference type="EMBL" id="JASJEV010000015">
    <property type="protein sequence ID" value="MDJ1159976.1"/>
    <property type="molecule type" value="Genomic_DNA"/>
</dbReference>
<dbReference type="Gene3D" id="3.30.70.270">
    <property type="match status" value="1"/>
</dbReference>
<proteinExistence type="predicted"/>
<dbReference type="SUPFAM" id="SSF55785">
    <property type="entry name" value="PYP-like sensor domain (PAS domain)"/>
    <property type="match status" value="1"/>
</dbReference>
<evidence type="ECO:0000313" key="5">
    <source>
        <dbReference type="EMBL" id="MDJ1159976.1"/>
    </source>
</evidence>
<dbReference type="PANTHER" id="PTHR44757">
    <property type="entry name" value="DIGUANYLATE CYCLASE DGCP"/>
    <property type="match status" value="1"/>
</dbReference>
<reference evidence="5 6" key="1">
    <citation type="submission" date="2023-05" db="EMBL/GenBank/DDBJ databases">
        <title>Chelatococcus sp. nov., a moderately thermophilic bacterium isolated from hot spring microbial mat.</title>
        <authorList>
            <person name="Hu C.-J."/>
            <person name="Li W.-J."/>
        </authorList>
    </citation>
    <scope>NUCLEOTIDE SEQUENCE [LARGE SCALE GENOMIC DNA]</scope>
    <source>
        <strain evidence="5 6">SYSU G07232</strain>
    </source>
</reference>
<dbReference type="CDD" id="cd01949">
    <property type="entry name" value="GGDEF"/>
    <property type="match status" value="1"/>
</dbReference>
<dbReference type="PROSITE" id="PS50883">
    <property type="entry name" value="EAL"/>
    <property type="match status" value="1"/>
</dbReference>
<evidence type="ECO:0000259" key="4">
    <source>
        <dbReference type="PROSITE" id="PS50887"/>
    </source>
</evidence>
<evidence type="ECO:0000256" key="1">
    <source>
        <dbReference type="SAM" id="Phobius"/>
    </source>
</evidence>
<dbReference type="Gene3D" id="3.30.450.20">
    <property type="entry name" value="PAS domain"/>
    <property type="match status" value="1"/>
</dbReference>
<feature type="transmembrane region" description="Helical" evidence="1">
    <location>
        <begin position="102"/>
        <end position="120"/>
    </location>
</feature>
<dbReference type="NCBIfam" id="TIGR00254">
    <property type="entry name" value="GGDEF"/>
    <property type="match status" value="1"/>
</dbReference>
<sequence>MPGLFRKLLAVRRTDAELPAEVRAALVDTLYAPFASLVVGAVSGGLVGAMVAYRSGDRWLTLCSIAVFFCGVGRILSALAYRRRAPTNEPATILRWERIYEVGAWSYAGLLGLLSFLSLVRSNDPGLQLLLATTSVGYAAGISGRNAGRPLIAIGQLALAALPLSFGLFALGGLFNSGLGAVLLLFIFGMMDITLNIHDTVIDALVTTRDKAIMARRLEQQAEQFDAALKNMSHGLCMFDAESRLVVWNERFLQLAGLPPQAVEHRMTARELLQISIACGNHRGMSVRKVAAELGRRLSSGVGGQTLVTLADQRAISVTQRPMPGGGSVMIFEDITERKQAEEAIARLARHDDLTGLANRASMRTRMEEMLAALQRGHGRVAMHWIDLDRFKAVNDTLGHPAGDRLLQLVGERLRATVRRSDMVARFGGDEFVVLQAPLLRRSDAAKLAQRIVDSLSAPFDIDGQQVEIGASVGIAVAPADGGNVDQLLKNADTALYRAKGEGRGAFRFFEAEMDHAAQLRRVLELDLRKALAREEFELHYQPLIDLTSGRIAACEALLRWRHPMRGLISPAEFVPIAEETGLIVPIGEWVLRRACADAVKWPETVRLAVNLSPVQFRNHDVTKQIVDALAQSGLPASRLELEITEAVLLQDSEATLDAMRALQKLGIRMSLDDFGIGYSSLSYLNKFSFQKIKIDASFVKNLERNDGAIAIIRAVAGMGADLGMAIVVEGIETVEQLERVKAEGCTQGQGYLFSPPLPVAAVGELFAAGAGTIQLVA</sequence>
<dbReference type="Gene3D" id="3.20.20.450">
    <property type="entry name" value="EAL domain"/>
    <property type="match status" value="1"/>
</dbReference>
<feature type="domain" description="GGDEF" evidence="4">
    <location>
        <begin position="379"/>
        <end position="512"/>
    </location>
</feature>
<keyword evidence="1" id="KW-0472">Membrane</keyword>
<dbReference type="CDD" id="cd01948">
    <property type="entry name" value="EAL"/>
    <property type="match status" value="1"/>
</dbReference>
<dbReference type="RefSeq" id="WP_283741977.1">
    <property type="nucleotide sequence ID" value="NZ_JASJEV010000015.1"/>
</dbReference>
<feature type="transmembrane region" description="Helical" evidence="1">
    <location>
        <begin position="30"/>
        <end position="53"/>
    </location>
</feature>
<accession>A0ABT7AKS0</accession>
<gene>
    <name evidence="5" type="ORF">QNA08_17320</name>
</gene>
<dbReference type="SMART" id="SM00052">
    <property type="entry name" value="EAL"/>
    <property type="match status" value="1"/>
</dbReference>
<evidence type="ECO:0000313" key="6">
    <source>
        <dbReference type="Proteomes" id="UP001321492"/>
    </source>
</evidence>
<dbReference type="InterPro" id="IPR043128">
    <property type="entry name" value="Rev_trsase/Diguanyl_cyclase"/>
</dbReference>
<dbReference type="SUPFAM" id="SSF55073">
    <property type="entry name" value="Nucleotide cyclase"/>
    <property type="match status" value="1"/>
</dbReference>
<dbReference type="Pfam" id="PF00563">
    <property type="entry name" value="EAL"/>
    <property type="match status" value="1"/>
</dbReference>
<dbReference type="PANTHER" id="PTHR44757:SF2">
    <property type="entry name" value="BIOFILM ARCHITECTURE MAINTENANCE PROTEIN MBAA"/>
    <property type="match status" value="1"/>
</dbReference>
<name>A0ABT7AKS0_9HYPH</name>
<dbReference type="InterPro" id="IPR000014">
    <property type="entry name" value="PAS"/>
</dbReference>
<dbReference type="InterPro" id="IPR035965">
    <property type="entry name" value="PAS-like_dom_sf"/>
</dbReference>
<dbReference type="NCBIfam" id="TIGR00229">
    <property type="entry name" value="sensory_box"/>
    <property type="match status" value="1"/>
</dbReference>
<dbReference type="Pfam" id="PF12860">
    <property type="entry name" value="PAS_7"/>
    <property type="match status" value="1"/>
</dbReference>
<dbReference type="Proteomes" id="UP001321492">
    <property type="component" value="Unassembled WGS sequence"/>
</dbReference>
<dbReference type="InterPro" id="IPR052155">
    <property type="entry name" value="Biofilm_reg_signaling"/>
</dbReference>
<dbReference type="InterPro" id="IPR029787">
    <property type="entry name" value="Nucleotide_cyclase"/>
</dbReference>
<comment type="caution">
    <text evidence="5">The sequence shown here is derived from an EMBL/GenBank/DDBJ whole genome shotgun (WGS) entry which is preliminary data.</text>
</comment>
<organism evidence="5 6">
    <name type="scientific">Chelatococcus albus</name>
    <dbReference type="NCBI Taxonomy" id="3047466"/>
    <lineage>
        <taxon>Bacteria</taxon>
        <taxon>Pseudomonadati</taxon>
        <taxon>Pseudomonadota</taxon>
        <taxon>Alphaproteobacteria</taxon>
        <taxon>Hyphomicrobiales</taxon>
        <taxon>Chelatococcaceae</taxon>
        <taxon>Chelatococcus</taxon>
    </lineage>
</organism>
<dbReference type="SMART" id="SM00267">
    <property type="entry name" value="GGDEF"/>
    <property type="match status" value="1"/>
</dbReference>
<evidence type="ECO:0000259" key="3">
    <source>
        <dbReference type="PROSITE" id="PS50883"/>
    </source>
</evidence>
<keyword evidence="1" id="KW-0812">Transmembrane</keyword>
<dbReference type="PROSITE" id="PS50112">
    <property type="entry name" value="PAS"/>
    <property type="match status" value="1"/>
</dbReference>
<feature type="transmembrane region" description="Helical" evidence="1">
    <location>
        <begin position="59"/>
        <end position="81"/>
    </location>
</feature>
<dbReference type="Pfam" id="PF00990">
    <property type="entry name" value="GGDEF"/>
    <property type="match status" value="1"/>
</dbReference>
<feature type="domain" description="PAS" evidence="2">
    <location>
        <begin position="221"/>
        <end position="274"/>
    </location>
</feature>
<dbReference type="SUPFAM" id="SSF141868">
    <property type="entry name" value="EAL domain-like"/>
    <property type="match status" value="1"/>
</dbReference>
<keyword evidence="1" id="KW-1133">Transmembrane helix</keyword>
<protein>
    <submittedName>
        <fullName evidence="5">EAL domain-containing protein</fullName>
    </submittedName>
</protein>
<keyword evidence="6" id="KW-1185">Reference proteome</keyword>
<dbReference type="InterPro" id="IPR000160">
    <property type="entry name" value="GGDEF_dom"/>
</dbReference>
<dbReference type="InterPro" id="IPR001633">
    <property type="entry name" value="EAL_dom"/>
</dbReference>
<dbReference type="InterPro" id="IPR035919">
    <property type="entry name" value="EAL_sf"/>
</dbReference>
<evidence type="ECO:0000259" key="2">
    <source>
        <dbReference type="PROSITE" id="PS50112"/>
    </source>
</evidence>
<dbReference type="PROSITE" id="PS50887">
    <property type="entry name" value="GGDEF"/>
    <property type="match status" value="1"/>
</dbReference>